<name>A0A067TKH8_GALM3</name>
<organism evidence="2 3">
    <name type="scientific">Galerina marginata (strain CBS 339.88)</name>
    <dbReference type="NCBI Taxonomy" id="685588"/>
    <lineage>
        <taxon>Eukaryota</taxon>
        <taxon>Fungi</taxon>
        <taxon>Dikarya</taxon>
        <taxon>Basidiomycota</taxon>
        <taxon>Agaricomycotina</taxon>
        <taxon>Agaricomycetes</taxon>
        <taxon>Agaricomycetidae</taxon>
        <taxon>Agaricales</taxon>
        <taxon>Agaricineae</taxon>
        <taxon>Strophariaceae</taxon>
        <taxon>Galerina</taxon>
    </lineage>
</organism>
<evidence type="ECO:0000313" key="2">
    <source>
        <dbReference type="EMBL" id="KDR82842.1"/>
    </source>
</evidence>
<evidence type="ECO:0000313" key="3">
    <source>
        <dbReference type="Proteomes" id="UP000027222"/>
    </source>
</evidence>
<evidence type="ECO:0000256" key="1">
    <source>
        <dbReference type="SAM" id="SignalP"/>
    </source>
</evidence>
<keyword evidence="1" id="KW-0732">Signal</keyword>
<protein>
    <submittedName>
        <fullName evidence="2">Uncharacterized protein</fullName>
    </submittedName>
</protein>
<accession>A0A067TKH8</accession>
<keyword evidence="3" id="KW-1185">Reference proteome</keyword>
<dbReference type="EMBL" id="KL142369">
    <property type="protein sequence ID" value="KDR82842.1"/>
    <property type="molecule type" value="Genomic_DNA"/>
</dbReference>
<proteinExistence type="predicted"/>
<feature type="chain" id="PRO_5001649144" evidence="1">
    <location>
        <begin position="21"/>
        <end position="198"/>
    </location>
</feature>
<feature type="signal peptide" evidence="1">
    <location>
        <begin position="1"/>
        <end position="20"/>
    </location>
</feature>
<gene>
    <name evidence="2" type="ORF">GALMADRAFT_151878</name>
</gene>
<dbReference type="OrthoDB" id="3236720at2759"/>
<dbReference type="Proteomes" id="UP000027222">
    <property type="component" value="Unassembled WGS sequence"/>
</dbReference>
<dbReference type="HOGENOM" id="CLU_094663_0_0_1"/>
<dbReference type="AlphaFoldDB" id="A0A067TKH8"/>
<reference evidence="3" key="1">
    <citation type="journal article" date="2014" name="Proc. Natl. Acad. Sci. U.S.A.">
        <title>Extensive sampling of basidiomycete genomes demonstrates inadequacy of the white-rot/brown-rot paradigm for wood decay fungi.</title>
        <authorList>
            <person name="Riley R."/>
            <person name="Salamov A.A."/>
            <person name="Brown D.W."/>
            <person name="Nagy L.G."/>
            <person name="Floudas D."/>
            <person name="Held B.W."/>
            <person name="Levasseur A."/>
            <person name="Lombard V."/>
            <person name="Morin E."/>
            <person name="Otillar R."/>
            <person name="Lindquist E.A."/>
            <person name="Sun H."/>
            <person name="LaButti K.M."/>
            <person name="Schmutz J."/>
            <person name="Jabbour D."/>
            <person name="Luo H."/>
            <person name="Baker S.E."/>
            <person name="Pisabarro A.G."/>
            <person name="Walton J.D."/>
            <person name="Blanchette R.A."/>
            <person name="Henrissat B."/>
            <person name="Martin F."/>
            <person name="Cullen D."/>
            <person name="Hibbett D.S."/>
            <person name="Grigoriev I.V."/>
        </authorList>
    </citation>
    <scope>NUCLEOTIDE SEQUENCE [LARGE SCALE GENOMIC DNA]</scope>
    <source>
        <strain evidence="3">CBS 339.88</strain>
    </source>
</reference>
<sequence length="198" mass="20974">MFAKLFKIVVASAFVAGVTAKPVPVNQGLAARGYSFDNWGGISSLSGFDNFYGSDNFVGHFSSETVVEHEQEVVCHSESVVIIQQRLLVLQEMAKRIITEQICEVETQTVVFEQFHASLGSFSSDLRRTSGHQVGFDSGISSHFGDIVSSDSSLSTSDLGFSGSSLGSQYVVPSGSNWDASTSPASVGAAYSAARAAI</sequence>